<dbReference type="Proteomes" id="UP001549921">
    <property type="component" value="Unassembled WGS sequence"/>
</dbReference>
<evidence type="ECO:0000313" key="2">
    <source>
        <dbReference type="EMBL" id="KAL0811519.1"/>
    </source>
</evidence>
<dbReference type="Pfam" id="PF00078">
    <property type="entry name" value="RVT_1"/>
    <property type="match status" value="1"/>
</dbReference>
<proteinExistence type="predicted"/>
<organism evidence="2 3">
    <name type="scientific">Loxostege sticticalis</name>
    <name type="common">Beet webworm moth</name>
    <dbReference type="NCBI Taxonomy" id="481309"/>
    <lineage>
        <taxon>Eukaryota</taxon>
        <taxon>Metazoa</taxon>
        <taxon>Ecdysozoa</taxon>
        <taxon>Arthropoda</taxon>
        <taxon>Hexapoda</taxon>
        <taxon>Insecta</taxon>
        <taxon>Pterygota</taxon>
        <taxon>Neoptera</taxon>
        <taxon>Endopterygota</taxon>
        <taxon>Lepidoptera</taxon>
        <taxon>Glossata</taxon>
        <taxon>Ditrysia</taxon>
        <taxon>Pyraloidea</taxon>
        <taxon>Crambidae</taxon>
        <taxon>Pyraustinae</taxon>
        <taxon>Loxostege</taxon>
    </lineage>
</organism>
<dbReference type="Gene3D" id="3.60.10.10">
    <property type="entry name" value="Endonuclease/exonuclease/phosphatase"/>
    <property type="match status" value="1"/>
</dbReference>
<feature type="domain" description="Reverse transcriptase" evidence="1">
    <location>
        <begin position="535"/>
        <end position="649"/>
    </location>
</feature>
<dbReference type="AlphaFoldDB" id="A0ABD0SBT2"/>
<accession>A0ABD0SBT2</accession>
<dbReference type="PANTHER" id="PTHR47510:SF3">
    <property type="entry name" value="ENDO_EXONUCLEASE_PHOSPHATASE DOMAIN-CONTAINING PROTEIN"/>
    <property type="match status" value="1"/>
</dbReference>
<dbReference type="EMBL" id="JBEDNZ010000024">
    <property type="protein sequence ID" value="KAL0811519.1"/>
    <property type="molecule type" value="Genomic_DNA"/>
</dbReference>
<evidence type="ECO:0000313" key="3">
    <source>
        <dbReference type="Proteomes" id="UP001549921"/>
    </source>
</evidence>
<dbReference type="PANTHER" id="PTHR47510">
    <property type="entry name" value="REVERSE TRANSCRIPTASE DOMAIN-CONTAINING PROTEIN"/>
    <property type="match status" value="1"/>
</dbReference>
<sequence length="947" mass="109529">MSEQINELTNCSSTNSFFKQLPSNCHLNISCLHVNIRSMIKNFTKLQQVVHNCTFPVDIIVVTEAGISNRIVNLYNLTGYNMYPQLRSNKRGGGIIVYIKNHLKLTLLHRQTKTFENITGSVKLNSNQDIVLCAVYRPPKTNRYIFVKELSKCMSTFNEKRNLILIGDTNIDLKTASSLTDSYLEMLSGYGLMCGISDYTRIEKKLNLITKSCIDHIFARLPTFDPYAAALDITLADHRAIMLACMGDSVSVDTREVFKQVIDYDILYKELKNVKWLQTNCTKSPIDIFNFIKRSFQNAKKAATSIIKHKLNKHKTTNQYKLPWIDDNVNQLCEKRDKLFRAWKRNPLDSKLRLEYNTIRKKVHKVLENKRNRYYIKNIQQNFNNTRKVYQIINKMLGRVTSSVDEVVLKAFEGQSTKEIVNNFAEGFDKAVKNIIPTCNVNLLSPSKYSRPNNSSLYFQKATRDKVNKIIKKLCSRKAPGSDNIGVSDIKCMNTEGATAIANLINASVETGIYPDELKIGCVRPIYKKGRRDDFLNYRPVTLLSSIDKIVEKYVCEQIYEFYDMHDVIYQNQYGFQAGKGTNDLLMKLTDEINEYLNNKKHVVVLFIDFSRAFDTLDHKQIITKLDDCGIRGPLLRWCANYLKNRKFSVRINDTYSDPVTVTEDDTCLLVADEDPDIACDMLQSDFNMLAKWCHDAGLVLNSIKTKLLHIKSPYIKRTLSKRIIAHNHDCLHSACRNTNCSCPSIELVNTQTYLGMQIDNKFTWHNHIEYVCNKLRQFLANIIILKNRIPFPVKMMLYNSLAESYIQYGLGSYGRTFITYLNKIYNLQIRILKNIVTDKIRRQFHDDDSMLFKHCNILPVHTQVKYLLLKKHFFNEDLQFEIKHPVCTRAVSSRKLQTSGANNMYGERTAGYIVPRLINNLPSELRINLNTKNIKQKLKMYFLDTL</sequence>
<name>A0ABD0SBT2_LOXSC</name>
<evidence type="ECO:0000259" key="1">
    <source>
        <dbReference type="Pfam" id="PF00078"/>
    </source>
</evidence>
<comment type="caution">
    <text evidence="2">The sequence shown here is derived from an EMBL/GenBank/DDBJ whole genome shotgun (WGS) entry which is preliminary data.</text>
</comment>
<dbReference type="SUPFAM" id="SSF56219">
    <property type="entry name" value="DNase I-like"/>
    <property type="match status" value="1"/>
</dbReference>
<dbReference type="InterPro" id="IPR036691">
    <property type="entry name" value="Endo/exonu/phosph_ase_sf"/>
</dbReference>
<dbReference type="InterPro" id="IPR000477">
    <property type="entry name" value="RT_dom"/>
</dbReference>
<protein>
    <recommendedName>
        <fullName evidence="1">Reverse transcriptase domain-containing protein</fullName>
    </recommendedName>
</protein>
<reference evidence="2 3" key="1">
    <citation type="submission" date="2024-06" db="EMBL/GenBank/DDBJ databases">
        <title>A chromosome-level genome assembly of beet webworm, Loxostege sticticalis.</title>
        <authorList>
            <person name="Zhang Y."/>
        </authorList>
    </citation>
    <scope>NUCLEOTIDE SEQUENCE [LARGE SCALE GENOMIC DNA]</scope>
    <source>
        <strain evidence="2">AQ028</strain>
        <tissue evidence="2">Male pupae</tissue>
    </source>
</reference>
<gene>
    <name evidence="2" type="ORF">ABMA28_009910</name>
</gene>
<dbReference type="CDD" id="cd01650">
    <property type="entry name" value="RT_nLTR_like"/>
    <property type="match status" value="1"/>
</dbReference>